<dbReference type="InterPro" id="IPR052205">
    <property type="entry name" value="FliO/MopB"/>
</dbReference>
<dbReference type="EMBL" id="JACSQG010000008">
    <property type="protein sequence ID" value="MBD7978315.1"/>
    <property type="molecule type" value="Genomic_DNA"/>
</dbReference>
<evidence type="ECO:0000256" key="5">
    <source>
        <dbReference type="ARBA" id="ARBA00023143"/>
    </source>
</evidence>
<evidence type="ECO:0000256" key="8">
    <source>
        <dbReference type="SAM" id="SignalP"/>
    </source>
</evidence>
<keyword evidence="9" id="KW-0969">Cilium</keyword>
<gene>
    <name evidence="9" type="primary">fliO</name>
    <name evidence="9" type="ORF">H9642_14115</name>
</gene>
<evidence type="ECO:0000256" key="1">
    <source>
        <dbReference type="ARBA" id="ARBA00022475"/>
    </source>
</evidence>
<keyword evidence="9" id="KW-0966">Cell projection</keyword>
<comment type="subcellular location">
    <subcellularLocation>
        <location evidence="7">Cell membrane</location>
    </subcellularLocation>
    <subcellularLocation>
        <location evidence="7">Bacterial flagellum basal body</location>
    </subcellularLocation>
</comment>
<keyword evidence="5 7" id="KW-0975">Bacterial flagellum</keyword>
<dbReference type="Pfam" id="PF04347">
    <property type="entry name" value="FliO"/>
    <property type="match status" value="1"/>
</dbReference>
<keyword evidence="3 7" id="KW-1133">Transmembrane helix</keyword>
<accession>A0ABR8TS53</accession>
<comment type="similarity">
    <text evidence="6 7">Belongs to the FliO/MopB family.</text>
</comment>
<keyword evidence="1 7" id="KW-1003">Cell membrane</keyword>
<feature type="transmembrane region" description="Helical" evidence="7">
    <location>
        <begin position="45"/>
        <end position="65"/>
    </location>
</feature>
<dbReference type="PANTHER" id="PTHR38766:SF1">
    <property type="entry name" value="FLAGELLAR PROTEIN FLIO"/>
    <property type="match status" value="1"/>
</dbReference>
<dbReference type="PANTHER" id="PTHR38766">
    <property type="entry name" value="FLAGELLAR PROTEIN FLIO"/>
    <property type="match status" value="1"/>
</dbReference>
<evidence type="ECO:0000256" key="7">
    <source>
        <dbReference type="RuleBase" id="RU362064"/>
    </source>
</evidence>
<evidence type="ECO:0000313" key="9">
    <source>
        <dbReference type="EMBL" id="MBD7978315.1"/>
    </source>
</evidence>
<name>A0ABR8TS53_9PSED</name>
<organism evidence="9 10">
    <name type="scientific">Serpens gallinarum</name>
    <dbReference type="NCBI Taxonomy" id="2763075"/>
    <lineage>
        <taxon>Bacteria</taxon>
        <taxon>Pseudomonadati</taxon>
        <taxon>Pseudomonadota</taxon>
        <taxon>Gammaproteobacteria</taxon>
        <taxon>Pseudomonadales</taxon>
        <taxon>Pseudomonadaceae</taxon>
        <taxon>Pseudomonas</taxon>
    </lineage>
</organism>
<evidence type="ECO:0000256" key="6">
    <source>
        <dbReference type="ARBA" id="ARBA00037937"/>
    </source>
</evidence>
<keyword evidence="8" id="KW-0732">Signal</keyword>
<feature type="signal peptide" evidence="8">
    <location>
        <begin position="1"/>
        <end position="29"/>
    </location>
</feature>
<comment type="caution">
    <text evidence="9">The sequence shown here is derived from an EMBL/GenBank/DDBJ whole genome shotgun (WGS) entry which is preliminary data.</text>
</comment>
<feature type="chain" id="PRO_5045400691" description="Flagellar protein" evidence="8">
    <location>
        <begin position="30"/>
        <end position="149"/>
    </location>
</feature>
<proteinExistence type="inferred from homology"/>
<dbReference type="RefSeq" id="WP_251837098.1">
    <property type="nucleotide sequence ID" value="NZ_JACSQG010000008.1"/>
</dbReference>
<evidence type="ECO:0000256" key="3">
    <source>
        <dbReference type="ARBA" id="ARBA00022989"/>
    </source>
</evidence>
<dbReference type="InterPro" id="IPR022781">
    <property type="entry name" value="Flagellar_biosynth_FliO"/>
</dbReference>
<keyword evidence="4 7" id="KW-0472">Membrane</keyword>
<keyword evidence="9" id="KW-0282">Flagellum</keyword>
<dbReference type="NCBIfam" id="TIGR03500">
    <property type="entry name" value="FliO_TIGR"/>
    <property type="match status" value="1"/>
</dbReference>
<evidence type="ECO:0000256" key="2">
    <source>
        <dbReference type="ARBA" id="ARBA00022692"/>
    </source>
</evidence>
<reference evidence="9 10" key="1">
    <citation type="submission" date="2020-08" db="EMBL/GenBank/DDBJ databases">
        <title>A Genomic Blueprint of the Chicken Gut Microbiome.</title>
        <authorList>
            <person name="Gilroy R."/>
            <person name="Ravi A."/>
            <person name="Getino M."/>
            <person name="Pursley I."/>
            <person name="Horton D.L."/>
            <person name="Alikhan N.-F."/>
            <person name="Baker D."/>
            <person name="Gharbi K."/>
            <person name="Hall N."/>
            <person name="Watson M."/>
            <person name="Adriaenssens E.M."/>
            <person name="Foster-Nyarko E."/>
            <person name="Jarju S."/>
            <person name="Secka A."/>
            <person name="Antonio M."/>
            <person name="Oren A."/>
            <person name="Chaudhuri R."/>
            <person name="La Ragione R.M."/>
            <person name="Hildebrand F."/>
            <person name="Pallen M.J."/>
        </authorList>
    </citation>
    <scope>NUCLEOTIDE SEQUENCE [LARGE SCALE GENOMIC DNA]</scope>
    <source>
        <strain evidence="9 10">Sa2CUA2</strain>
    </source>
</reference>
<dbReference type="Proteomes" id="UP000611945">
    <property type="component" value="Unassembled WGS sequence"/>
</dbReference>
<keyword evidence="2 7" id="KW-0812">Transmembrane</keyword>
<evidence type="ECO:0000313" key="10">
    <source>
        <dbReference type="Proteomes" id="UP000611945"/>
    </source>
</evidence>
<sequence>MHRATSRQGRNTWGWLAVPLLLLAPGALASSPAVPSTAGVTSQIGQLLLGLGVVIGLIFLLAWVVRRLQGQVGPRSNQVIKLLSSQALGQRERLLLVQVGEEQILLGLTAGRITPLHVLQQPVVLPETENATPEFAKRLQELLKRDAKP</sequence>
<keyword evidence="10" id="KW-1185">Reference proteome</keyword>
<protein>
    <recommendedName>
        <fullName evidence="7">Flagellar protein</fullName>
    </recommendedName>
</protein>
<evidence type="ECO:0000256" key="4">
    <source>
        <dbReference type="ARBA" id="ARBA00023136"/>
    </source>
</evidence>